<dbReference type="AlphaFoldDB" id="K6DBP4"/>
<sequence length="148" mass="16970">KISKEGKIPLFLSPLFIEGGKIKLTIKTEQHTLNYRFMKGTTMKAQYNKRKGGYSAELANNILDRSKAIHSLSETLEPQMKFEDGKRTDEVIAYKGWFSQSGLPPFEVKFTDQVKLPPYLSIITFDHLQACEVNYNIYFKADGIKEVK</sequence>
<evidence type="ECO:0000313" key="1">
    <source>
        <dbReference type="EMBL" id="EKN65744.1"/>
    </source>
</evidence>
<comment type="caution">
    <text evidence="1">The sequence shown here is derived from an EMBL/GenBank/DDBJ whole genome shotgun (WGS) entry which is preliminary data.</text>
</comment>
<dbReference type="EMBL" id="AJLR01000098">
    <property type="protein sequence ID" value="EKN65744.1"/>
    <property type="molecule type" value="Genomic_DNA"/>
</dbReference>
<organism evidence="1 2">
    <name type="scientific">Schinkia azotoformans LMG 9581</name>
    <dbReference type="NCBI Taxonomy" id="1131731"/>
    <lineage>
        <taxon>Bacteria</taxon>
        <taxon>Bacillati</taxon>
        <taxon>Bacillota</taxon>
        <taxon>Bacilli</taxon>
        <taxon>Bacillales</taxon>
        <taxon>Bacillaceae</taxon>
        <taxon>Calidifontibacillus/Schinkia group</taxon>
        <taxon>Schinkia</taxon>
    </lineage>
</organism>
<feature type="non-terminal residue" evidence="1">
    <location>
        <position position="1"/>
    </location>
</feature>
<evidence type="ECO:0000313" key="2">
    <source>
        <dbReference type="Proteomes" id="UP000006315"/>
    </source>
</evidence>
<protein>
    <submittedName>
        <fullName evidence="1">Uncharacterized protein</fullName>
    </submittedName>
</protein>
<dbReference type="Proteomes" id="UP000006315">
    <property type="component" value="Unassembled WGS sequence"/>
</dbReference>
<dbReference type="PATRIC" id="fig|1131731.3.peg.2385"/>
<proteinExistence type="predicted"/>
<name>K6DBP4_SCHAZ</name>
<reference evidence="1 2" key="1">
    <citation type="journal article" date="2012" name="Front. Microbiol.">
        <title>Redundancy and modularity in membrane-associated dissimilatory nitrate reduction in Bacillus.</title>
        <authorList>
            <person name="Heylen K."/>
            <person name="Keltjens J."/>
        </authorList>
    </citation>
    <scope>NUCLEOTIDE SEQUENCE [LARGE SCALE GENOMIC DNA]</scope>
    <source>
        <strain evidence="1 2">LMG 9581</strain>
    </source>
</reference>
<keyword evidence="2" id="KW-1185">Reference proteome</keyword>
<gene>
    <name evidence="1" type="ORF">BAZO_11580</name>
</gene>
<accession>K6DBP4</accession>